<dbReference type="Pfam" id="PF00122">
    <property type="entry name" value="E1-E2_ATPase"/>
    <property type="match status" value="1"/>
</dbReference>
<evidence type="ECO:0000313" key="22">
    <source>
        <dbReference type="Proteomes" id="UP000193920"/>
    </source>
</evidence>
<feature type="domain" description="P-type ATPase A" evidence="18">
    <location>
        <begin position="97"/>
        <end position="153"/>
    </location>
</feature>
<dbReference type="Gene3D" id="2.70.150.10">
    <property type="entry name" value="Calcium-transporting ATPase, cytoplasmic transduction domain A"/>
    <property type="match status" value="1"/>
</dbReference>
<dbReference type="OrthoDB" id="2129669at2759"/>
<name>A0A1Y2E5M3_9FUNG</name>
<keyword evidence="5 16" id="KW-0479">Metal-binding</keyword>
<evidence type="ECO:0000256" key="3">
    <source>
        <dbReference type="ARBA" id="ARBA00008109"/>
    </source>
</evidence>
<protein>
    <recommendedName>
        <fullName evidence="17">Phospholipid-transporting ATPase</fullName>
        <ecNumber evidence="17">7.6.2.1</ecNumber>
    </recommendedName>
</protein>
<dbReference type="Pfam" id="PF16212">
    <property type="entry name" value="PhoLip_ATPase_C"/>
    <property type="match status" value="1"/>
</dbReference>
<feature type="binding site" evidence="15">
    <location>
        <position position="659"/>
    </location>
    <ligand>
        <name>ATP</name>
        <dbReference type="ChEBI" id="CHEBI:30616"/>
    </ligand>
</feature>
<dbReference type="GO" id="GO:0005524">
    <property type="term" value="F:ATP binding"/>
    <property type="evidence" value="ECO:0007669"/>
    <property type="project" value="UniProtKB-UniRule"/>
</dbReference>
<keyword evidence="22" id="KW-1185">Reference proteome</keyword>
<dbReference type="PRINTS" id="PR00119">
    <property type="entry name" value="CATATPASE"/>
</dbReference>
<comment type="caution">
    <text evidence="17">Lacks conserved residue(s) required for the propagation of feature annotation.</text>
</comment>
<evidence type="ECO:0000259" key="18">
    <source>
        <dbReference type="Pfam" id="PF00122"/>
    </source>
</evidence>
<comment type="subcellular location">
    <subcellularLocation>
        <location evidence="2">Endomembrane system</location>
    </subcellularLocation>
    <subcellularLocation>
        <location evidence="1 17">Membrane</location>
        <topology evidence="1 17">Multi-pass membrane protein</topology>
    </subcellularLocation>
</comment>
<feature type="binding site" evidence="15">
    <location>
        <position position="782"/>
    </location>
    <ligand>
        <name>ATP</name>
        <dbReference type="ChEBI" id="CHEBI:30616"/>
    </ligand>
</feature>
<feature type="binding site" evidence="15">
    <location>
        <position position="657"/>
    </location>
    <ligand>
        <name>ATP</name>
        <dbReference type="ChEBI" id="CHEBI:30616"/>
    </ligand>
</feature>
<keyword evidence="4 17" id="KW-0812">Transmembrane</keyword>
<evidence type="ECO:0000256" key="8">
    <source>
        <dbReference type="ARBA" id="ARBA00022842"/>
    </source>
</evidence>
<evidence type="ECO:0000256" key="15">
    <source>
        <dbReference type="PIRSR" id="PIRSR606539-2"/>
    </source>
</evidence>
<dbReference type="Pfam" id="PF16209">
    <property type="entry name" value="PhoLip_ATPase_N"/>
    <property type="match status" value="1"/>
</dbReference>
<evidence type="ECO:0000256" key="7">
    <source>
        <dbReference type="ARBA" id="ARBA00022840"/>
    </source>
</evidence>
<dbReference type="Gene3D" id="3.40.1110.10">
    <property type="entry name" value="Calcium-transporting ATPase, cytoplasmic domain N"/>
    <property type="match status" value="1"/>
</dbReference>
<reference evidence="21 22" key="1">
    <citation type="submission" date="2016-08" db="EMBL/GenBank/DDBJ databases">
        <title>A Parts List for Fungal Cellulosomes Revealed by Comparative Genomics.</title>
        <authorList>
            <consortium name="DOE Joint Genome Institute"/>
            <person name="Haitjema C.H."/>
            <person name="Gilmore S.P."/>
            <person name="Henske J.K."/>
            <person name="Solomon K.V."/>
            <person name="De Groot R."/>
            <person name="Kuo A."/>
            <person name="Mondo S.J."/>
            <person name="Salamov A.A."/>
            <person name="Labutti K."/>
            <person name="Zhao Z."/>
            <person name="Chiniquy J."/>
            <person name="Barry K."/>
            <person name="Brewer H.M."/>
            <person name="Purvine S.O."/>
            <person name="Wright A.T."/>
            <person name="Boxma B."/>
            <person name="Van Alen T."/>
            <person name="Hackstein J.H."/>
            <person name="Baker S.E."/>
            <person name="Grigoriev I.V."/>
            <person name="O'Malley M.A."/>
        </authorList>
    </citation>
    <scope>NUCLEOTIDE SEQUENCE [LARGE SCALE GENOMIC DNA]</scope>
    <source>
        <strain evidence="21 22">G1</strain>
    </source>
</reference>
<feature type="domain" description="P-type ATPase C-terminal" evidence="20">
    <location>
        <begin position="805"/>
        <end position="932"/>
    </location>
</feature>
<dbReference type="SFLD" id="SFLDG00002">
    <property type="entry name" value="C1.7:_P-type_atpase_like"/>
    <property type="match status" value="1"/>
</dbReference>
<feature type="binding site" evidence="15">
    <location>
        <position position="758"/>
    </location>
    <ligand>
        <name>ATP</name>
        <dbReference type="ChEBI" id="CHEBI:30616"/>
    </ligand>
</feature>
<accession>A0A1Y2E5M3</accession>
<feature type="binding site" evidence="15">
    <location>
        <position position="398"/>
    </location>
    <ligand>
        <name>ATP</name>
        <dbReference type="ChEBI" id="CHEBI:30616"/>
    </ligand>
</feature>
<organism evidence="21 22">
    <name type="scientific">Neocallimastix californiae</name>
    <dbReference type="NCBI Taxonomy" id="1754190"/>
    <lineage>
        <taxon>Eukaryota</taxon>
        <taxon>Fungi</taxon>
        <taxon>Fungi incertae sedis</taxon>
        <taxon>Chytridiomycota</taxon>
        <taxon>Chytridiomycota incertae sedis</taxon>
        <taxon>Neocallimastigomycetes</taxon>
        <taxon>Neocallimastigales</taxon>
        <taxon>Neocallimastigaceae</taxon>
        <taxon>Neocallimastix</taxon>
    </lineage>
</organism>
<dbReference type="InterPro" id="IPR036412">
    <property type="entry name" value="HAD-like_sf"/>
</dbReference>
<dbReference type="SFLD" id="SFLDF00027">
    <property type="entry name" value="p-type_atpase"/>
    <property type="match status" value="1"/>
</dbReference>
<dbReference type="InterPro" id="IPR008250">
    <property type="entry name" value="ATPase_P-typ_transduc_dom_A_sf"/>
</dbReference>
<dbReference type="PROSITE" id="PS00154">
    <property type="entry name" value="ATPASE_E1_E2"/>
    <property type="match status" value="1"/>
</dbReference>
<dbReference type="InterPro" id="IPR032631">
    <property type="entry name" value="P-type_ATPase_N"/>
</dbReference>
<evidence type="ECO:0000256" key="13">
    <source>
        <dbReference type="ARBA" id="ARBA00049128"/>
    </source>
</evidence>
<evidence type="ECO:0000256" key="9">
    <source>
        <dbReference type="ARBA" id="ARBA00022967"/>
    </source>
</evidence>
<dbReference type="Gene3D" id="3.40.50.1000">
    <property type="entry name" value="HAD superfamily/HAD-like"/>
    <property type="match status" value="1"/>
</dbReference>
<dbReference type="PANTHER" id="PTHR24092:SF218">
    <property type="entry name" value="PHOSPHOLIPID-TRANSPORTING ATPASE"/>
    <property type="match status" value="1"/>
</dbReference>
<dbReference type="Proteomes" id="UP000193920">
    <property type="component" value="Unassembled WGS sequence"/>
</dbReference>
<dbReference type="InterPro" id="IPR001757">
    <property type="entry name" value="P_typ_ATPase"/>
</dbReference>
<evidence type="ECO:0000256" key="14">
    <source>
        <dbReference type="PIRSR" id="PIRSR606539-1"/>
    </source>
</evidence>
<dbReference type="InterPro" id="IPR044492">
    <property type="entry name" value="P_typ_ATPase_HD_dom"/>
</dbReference>
<evidence type="ECO:0000256" key="17">
    <source>
        <dbReference type="RuleBase" id="RU362033"/>
    </source>
</evidence>
<feature type="transmembrane region" description="Helical" evidence="17">
    <location>
        <begin position="264"/>
        <end position="283"/>
    </location>
</feature>
<feature type="binding site" evidence="16">
    <location>
        <position position="398"/>
    </location>
    <ligand>
        <name>Mg(2+)</name>
        <dbReference type="ChEBI" id="CHEBI:18420"/>
    </ligand>
</feature>
<keyword evidence="10 17" id="KW-1133">Transmembrane helix</keyword>
<feature type="binding site" evidence="15">
    <location>
        <position position="399"/>
    </location>
    <ligand>
        <name>ATP</name>
        <dbReference type="ChEBI" id="CHEBI:30616"/>
    </ligand>
</feature>
<feature type="binding site" evidence="15">
    <location>
        <position position="475"/>
    </location>
    <ligand>
        <name>ATP</name>
        <dbReference type="ChEBI" id="CHEBI:30616"/>
    </ligand>
</feature>
<dbReference type="SUPFAM" id="SSF81653">
    <property type="entry name" value="Calcium ATPase, transduction domain A"/>
    <property type="match status" value="1"/>
</dbReference>
<comment type="similarity">
    <text evidence="3 17">Belongs to the cation transport ATPase (P-type) (TC 3.A.3) family. Type IV subfamily.</text>
</comment>
<keyword evidence="11 17" id="KW-0472">Membrane</keyword>
<evidence type="ECO:0000256" key="16">
    <source>
        <dbReference type="PIRSR" id="PIRSR606539-3"/>
    </source>
</evidence>
<feature type="domain" description="P-type ATPase N-terminal" evidence="19">
    <location>
        <begin position="12"/>
        <end position="61"/>
    </location>
</feature>
<evidence type="ECO:0000259" key="19">
    <source>
        <dbReference type="Pfam" id="PF16209"/>
    </source>
</evidence>
<dbReference type="NCBIfam" id="TIGR01652">
    <property type="entry name" value="ATPase-Plipid"/>
    <property type="match status" value="1"/>
</dbReference>
<dbReference type="SUPFAM" id="SSF81660">
    <property type="entry name" value="Metal cation-transporting ATPase, ATP-binding domain N"/>
    <property type="match status" value="1"/>
</dbReference>
<dbReference type="InterPro" id="IPR023298">
    <property type="entry name" value="ATPase_P-typ_TM_dom_sf"/>
</dbReference>
<dbReference type="InterPro" id="IPR023214">
    <property type="entry name" value="HAD_sf"/>
</dbReference>
<evidence type="ECO:0000313" key="21">
    <source>
        <dbReference type="EMBL" id="ORY66868.1"/>
    </source>
</evidence>
<dbReference type="InterPro" id="IPR006539">
    <property type="entry name" value="P-type_ATPase_IV"/>
</dbReference>
<keyword evidence="7 15" id="KW-0067">ATP-binding</keyword>
<feature type="binding site" evidence="15">
    <location>
        <position position="516"/>
    </location>
    <ligand>
        <name>ATP</name>
        <dbReference type="ChEBI" id="CHEBI:30616"/>
    </ligand>
</feature>
<dbReference type="NCBIfam" id="TIGR01494">
    <property type="entry name" value="ATPase_P-type"/>
    <property type="match status" value="1"/>
</dbReference>
<sequence>EIRYPALQIKKFSNYVKTTKYTILTFIPLNLWQQFHRLSNCYFLLGMIATMTGYSSINPISQAMPLIFVLGVTAIKDAFSDYNRHKQDKKVNLEYYTIYRDKKLQRIYCQDINPGDIIILEKDDKIPADCLLMSSSSEENECYIETSDLDGETNLKHCVALPQLSFLRCIDEFSEIECIVKCEPPNDSFSSFDGTIKLHKIDNFKTNAFGKELAICSNQILFRGSVLRNTNCIYAMSLYTGKDTRIFLNSKQTGLKFSSMEQRINLLLVIIILVNILLLAYSISMDVKYKRRLRKNRYNKFSRSYHWYLDKQENHSLFDDSIKSFFSFFGLYSYLIPLSIFVTLEAIRVLQTKFMEWDHQLLGKRTYKTITQVEWVPMKANSFNLGDDLGRVEFIFSDKTGTLTQNCMKLSKWFINGQIFDGANDPKCLSKIIHAQKMIDYVKEYCRAITTCNTVMPILNHQNFHITYESQSPDEVALIQGLSRCGVRLLTHTKHELSAQVFGEYEKYTIEILTEFSSERKRMSILVKDQNNEYTLYCKGADDVILERLSNDPNVNSEQLIHSTKTALKEFGQSGLRCLVIAMHKFNEEEVKQILEQYKIAENSIGNRTQNINKVVNSIERDLKLLGVTAIEDQLQDNVPETIDYLIHSGIKFWLLTGDNQDTAINIGTSSKLLTKDMNVMIINAHSASHCGRLLDKQINLMKERGEWGKLHFTKPINDPVLYKKSKKESMSILQKKFVELGIRCHVVICCRATPSQKAKVVNIIKTNLNKMTLAIGDGANDVAMIQKAHIGIGIIGREGAQAMRASDYAILEFKFLKTLLCIHGRYSLLRVSKMIYHSFYKNFVFTLIQFFYITVSYWSGTSAYESYFRMSFNTFYTTVFIYILACSDRDVSTNSINKIPELYRQINNKTKGYFTGLKSLGWLIDAIWHSIGKNR</sequence>
<dbReference type="InterPro" id="IPR032630">
    <property type="entry name" value="P_typ_ATPase_c"/>
</dbReference>
<dbReference type="InterPro" id="IPR023299">
    <property type="entry name" value="ATPase_P-typ_cyto_dom_N"/>
</dbReference>
<keyword evidence="8 16" id="KW-0460">Magnesium</keyword>
<dbReference type="EC" id="7.6.2.1" evidence="17"/>
<comment type="catalytic activity">
    <reaction evidence="12 17">
        <text>ATP + H2O + phospholipidSide 1 = ADP + phosphate + phospholipidSide 2.</text>
        <dbReference type="EC" id="7.6.2.1"/>
    </reaction>
</comment>
<feature type="binding site" evidence="16">
    <location>
        <position position="400"/>
    </location>
    <ligand>
        <name>Mg(2+)</name>
        <dbReference type="ChEBI" id="CHEBI:18420"/>
    </ligand>
</feature>
<evidence type="ECO:0000256" key="6">
    <source>
        <dbReference type="ARBA" id="ARBA00022741"/>
    </source>
</evidence>
<evidence type="ECO:0000256" key="10">
    <source>
        <dbReference type="ARBA" id="ARBA00022989"/>
    </source>
</evidence>
<feature type="non-terminal residue" evidence="21">
    <location>
        <position position="1"/>
    </location>
</feature>
<dbReference type="SFLD" id="SFLDS00003">
    <property type="entry name" value="Haloacid_Dehalogenase"/>
    <property type="match status" value="1"/>
</dbReference>
<dbReference type="GO" id="GO:0005886">
    <property type="term" value="C:plasma membrane"/>
    <property type="evidence" value="ECO:0007669"/>
    <property type="project" value="TreeGrafter"/>
</dbReference>
<keyword evidence="6 15" id="KW-0547">Nucleotide-binding</keyword>
<dbReference type="Pfam" id="PF13246">
    <property type="entry name" value="Cation_ATPase"/>
    <property type="match status" value="1"/>
</dbReference>
<evidence type="ECO:0000256" key="11">
    <source>
        <dbReference type="ARBA" id="ARBA00023136"/>
    </source>
</evidence>
<dbReference type="GO" id="GO:0045332">
    <property type="term" value="P:phospholipid translocation"/>
    <property type="evidence" value="ECO:0007669"/>
    <property type="project" value="TreeGrafter"/>
</dbReference>
<dbReference type="STRING" id="1754190.A0A1Y2E5M3"/>
<dbReference type="FunFam" id="3.40.50.1000:FF:000084">
    <property type="entry name" value="Phospholipid-transporting ATPase"/>
    <property type="match status" value="1"/>
</dbReference>
<feature type="binding site" evidence="16">
    <location>
        <position position="778"/>
    </location>
    <ligand>
        <name>Mg(2+)</name>
        <dbReference type="ChEBI" id="CHEBI:18420"/>
    </ligand>
</feature>
<comment type="caution">
    <text evidence="21">The sequence shown here is derived from an EMBL/GenBank/DDBJ whole genome shotgun (WGS) entry which is preliminary data.</text>
</comment>
<feature type="binding site" evidence="15">
    <location>
        <position position="400"/>
    </location>
    <ligand>
        <name>ATP</name>
        <dbReference type="ChEBI" id="CHEBI:30616"/>
    </ligand>
</feature>
<evidence type="ECO:0000256" key="2">
    <source>
        <dbReference type="ARBA" id="ARBA00004308"/>
    </source>
</evidence>
<feature type="binding site" evidence="15">
    <location>
        <position position="539"/>
    </location>
    <ligand>
        <name>ATP</name>
        <dbReference type="ChEBI" id="CHEBI:30616"/>
    </ligand>
</feature>
<feature type="transmembrane region" description="Helical" evidence="17">
    <location>
        <begin position="325"/>
        <end position="347"/>
    </location>
</feature>
<dbReference type="SUPFAM" id="SSF56784">
    <property type="entry name" value="HAD-like"/>
    <property type="match status" value="1"/>
</dbReference>
<evidence type="ECO:0000256" key="1">
    <source>
        <dbReference type="ARBA" id="ARBA00004141"/>
    </source>
</evidence>
<gene>
    <name evidence="21" type="ORF">LY90DRAFT_406150</name>
</gene>
<feature type="binding site" evidence="16">
    <location>
        <position position="782"/>
    </location>
    <ligand>
        <name>Mg(2+)</name>
        <dbReference type="ChEBI" id="CHEBI:18420"/>
    </ligand>
</feature>
<evidence type="ECO:0000256" key="5">
    <source>
        <dbReference type="ARBA" id="ARBA00022723"/>
    </source>
</evidence>
<keyword evidence="9 17" id="KW-1278">Translocase</keyword>
<dbReference type="InterPro" id="IPR018303">
    <property type="entry name" value="ATPase_P-typ_P_site"/>
</dbReference>
<feature type="binding site" evidence="15">
    <location>
        <position position="658"/>
    </location>
    <ligand>
        <name>ATP</name>
        <dbReference type="ChEBI" id="CHEBI:30616"/>
    </ligand>
</feature>
<feature type="binding site" evidence="15">
    <location>
        <position position="577"/>
    </location>
    <ligand>
        <name>ATP</name>
        <dbReference type="ChEBI" id="CHEBI:30616"/>
    </ligand>
</feature>
<dbReference type="EMBL" id="MCOG01000049">
    <property type="protein sequence ID" value="ORY66868.1"/>
    <property type="molecule type" value="Genomic_DNA"/>
</dbReference>
<comment type="cofactor">
    <cofactor evidence="16">
        <name>Mg(2+)</name>
        <dbReference type="ChEBI" id="CHEBI:18420"/>
    </cofactor>
</comment>
<feature type="binding site" evidence="15">
    <location>
        <position position="752"/>
    </location>
    <ligand>
        <name>ATP</name>
        <dbReference type="ChEBI" id="CHEBI:30616"/>
    </ligand>
</feature>
<feature type="active site" description="4-aspartylphosphate intermediate" evidence="14">
    <location>
        <position position="398"/>
    </location>
</feature>
<feature type="binding site" evidence="15">
    <location>
        <position position="781"/>
    </location>
    <ligand>
        <name>ATP</name>
        <dbReference type="ChEBI" id="CHEBI:30616"/>
    </ligand>
</feature>
<evidence type="ECO:0000259" key="20">
    <source>
        <dbReference type="Pfam" id="PF16212"/>
    </source>
</evidence>
<evidence type="ECO:0000256" key="4">
    <source>
        <dbReference type="ARBA" id="ARBA00022692"/>
    </source>
</evidence>
<dbReference type="GO" id="GO:0016887">
    <property type="term" value="F:ATP hydrolysis activity"/>
    <property type="evidence" value="ECO:0007669"/>
    <property type="project" value="InterPro"/>
</dbReference>
<dbReference type="AlphaFoldDB" id="A0A1Y2E5M3"/>
<dbReference type="InterPro" id="IPR059000">
    <property type="entry name" value="ATPase_P-type_domA"/>
</dbReference>
<dbReference type="PANTHER" id="PTHR24092">
    <property type="entry name" value="PROBABLE PHOSPHOLIPID-TRANSPORTING ATPASE"/>
    <property type="match status" value="1"/>
</dbReference>
<dbReference type="GO" id="GO:0000287">
    <property type="term" value="F:magnesium ion binding"/>
    <property type="evidence" value="ECO:0007669"/>
    <property type="project" value="UniProtKB-UniRule"/>
</dbReference>
<dbReference type="GO" id="GO:0140326">
    <property type="term" value="F:ATPase-coupled intramembrane lipid transporter activity"/>
    <property type="evidence" value="ECO:0007669"/>
    <property type="project" value="UniProtKB-EC"/>
</dbReference>
<evidence type="ECO:0000256" key="12">
    <source>
        <dbReference type="ARBA" id="ARBA00034036"/>
    </source>
</evidence>
<proteinExistence type="inferred from homology"/>
<comment type="catalytic activity">
    <reaction evidence="13">
        <text>a 1,2-diacyl-sn-glycero-3-phosphoethanolamine(out) + ATP + H2O = a 1,2-diacyl-sn-glycero-3-phosphoethanolamine(in) + ADP + phosphate + H(+)</text>
        <dbReference type="Rhea" id="RHEA:66132"/>
        <dbReference type="ChEBI" id="CHEBI:15377"/>
        <dbReference type="ChEBI" id="CHEBI:15378"/>
        <dbReference type="ChEBI" id="CHEBI:30616"/>
        <dbReference type="ChEBI" id="CHEBI:43474"/>
        <dbReference type="ChEBI" id="CHEBI:64612"/>
        <dbReference type="ChEBI" id="CHEBI:456216"/>
    </reaction>
    <physiologicalReaction direction="left-to-right" evidence="13">
        <dbReference type="Rhea" id="RHEA:66133"/>
    </physiologicalReaction>
</comment>
<dbReference type="SUPFAM" id="SSF81665">
    <property type="entry name" value="Calcium ATPase, transmembrane domain M"/>
    <property type="match status" value="1"/>
</dbReference>